<dbReference type="AlphaFoldDB" id="A0A5N6KMT8"/>
<organism evidence="1 2">
    <name type="scientific">Monilinia laxa</name>
    <name type="common">Brown rot fungus</name>
    <name type="synonym">Sclerotinia laxa</name>
    <dbReference type="NCBI Taxonomy" id="61186"/>
    <lineage>
        <taxon>Eukaryota</taxon>
        <taxon>Fungi</taxon>
        <taxon>Dikarya</taxon>
        <taxon>Ascomycota</taxon>
        <taxon>Pezizomycotina</taxon>
        <taxon>Leotiomycetes</taxon>
        <taxon>Helotiales</taxon>
        <taxon>Sclerotiniaceae</taxon>
        <taxon>Monilinia</taxon>
    </lineage>
</organism>
<reference evidence="1 2" key="1">
    <citation type="submission" date="2019-06" db="EMBL/GenBank/DDBJ databases">
        <title>Genome Sequence of the Brown Rot Fungal Pathogen Monilinia laxa.</title>
        <authorList>
            <person name="De Miccolis Angelini R.M."/>
            <person name="Landi L."/>
            <person name="Abate D."/>
            <person name="Pollastro S."/>
            <person name="Romanazzi G."/>
            <person name="Faretra F."/>
        </authorList>
    </citation>
    <scope>NUCLEOTIDE SEQUENCE [LARGE SCALE GENOMIC DNA]</scope>
    <source>
        <strain evidence="1 2">Mlax316</strain>
    </source>
</reference>
<protein>
    <submittedName>
        <fullName evidence="1">Uncharacterized protein</fullName>
    </submittedName>
</protein>
<dbReference type="EMBL" id="VIGI01000001">
    <property type="protein sequence ID" value="KAB8305015.1"/>
    <property type="molecule type" value="Genomic_DNA"/>
</dbReference>
<gene>
    <name evidence="1" type="ORF">EYC80_004320</name>
</gene>
<dbReference type="Proteomes" id="UP000326757">
    <property type="component" value="Unassembled WGS sequence"/>
</dbReference>
<evidence type="ECO:0000313" key="1">
    <source>
        <dbReference type="EMBL" id="KAB8305015.1"/>
    </source>
</evidence>
<name>A0A5N6KMT8_MONLA</name>
<sequence>MVQYDVHPSIQCKVSGIEILFDPNHQSYYHLRQPTSTSQYHPYIYAKMSSQLIIRRSSPQCRRSLQCNAVYVMNSRHQRQRKLSNSGIVTLNSSSLHSIA</sequence>
<evidence type="ECO:0000313" key="2">
    <source>
        <dbReference type="Proteomes" id="UP000326757"/>
    </source>
</evidence>
<accession>A0A5N6KMT8</accession>
<comment type="caution">
    <text evidence="1">The sequence shown here is derived from an EMBL/GenBank/DDBJ whole genome shotgun (WGS) entry which is preliminary data.</text>
</comment>
<keyword evidence="2" id="KW-1185">Reference proteome</keyword>
<proteinExistence type="predicted"/>